<keyword evidence="2" id="KW-1133">Transmembrane helix</keyword>
<reference evidence="3" key="1">
    <citation type="submission" date="2017-05" db="UniProtKB">
        <authorList>
            <consortium name="EnsemblMetazoa"/>
        </authorList>
    </citation>
    <scope>IDENTIFICATION</scope>
</reference>
<evidence type="ECO:0000256" key="2">
    <source>
        <dbReference type="SAM" id="Phobius"/>
    </source>
</evidence>
<feature type="region of interest" description="Disordered" evidence="1">
    <location>
        <begin position="1"/>
        <end position="22"/>
    </location>
</feature>
<protein>
    <submittedName>
        <fullName evidence="3">Uncharacterized protein</fullName>
    </submittedName>
</protein>
<name>A0A1X7U308_AMPQE</name>
<organism evidence="3">
    <name type="scientific">Amphimedon queenslandica</name>
    <name type="common">Sponge</name>
    <dbReference type="NCBI Taxonomy" id="400682"/>
    <lineage>
        <taxon>Eukaryota</taxon>
        <taxon>Metazoa</taxon>
        <taxon>Porifera</taxon>
        <taxon>Demospongiae</taxon>
        <taxon>Heteroscleromorpha</taxon>
        <taxon>Haplosclerida</taxon>
        <taxon>Niphatidae</taxon>
        <taxon>Amphimedon</taxon>
    </lineage>
</organism>
<keyword evidence="2" id="KW-0812">Transmembrane</keyword>
<dbReference type="InParanoid" id="A0A1X7U308"/>
<feature type="transmembrane region" description="Helical" evidence="2">
    <location>
        <begin position="36"/>
        <end position="55"/>
    </location>
</feature>
<evidence type="ECO:0000313" key="3">
    <source>
        <dbReference type="EnsemblMetazoa" id="Aqu2.1.22272_001"/>
    </source>
</evidence>
<evidence type="ECO:0000256" key="1">
    <source>
        <dbReference type="SAM" id="MobiDB-lite"/>
    </source>
</evidence>
<sequence>MNSSQEDAHEARRLRSNKRVQDRRRNEHISLQTHNFFYSLWILLGIRLTILTRYVSDKLMKILSITNLLFLVHHI</sequence>
<accession>A0A1X7U308</accession>
<dbReference type="EnsemblMetazoa" id="Aqu2.1.22272_001">
    <property type="protein sequence ID" value="Aqu2.1.22272_001"/>
    <property type="gene ID" value="Aqu2.1.22272"/>
</dbReference>
<proteinExistence type="predicted"/>
<keyword evidence="2" id="KW-0472">Membrane</keyword>
<dbReference type="AlphaFoldDB" id="A0A1X7U308"/>